<dbReference type="AlphaFoldDB" id="A0AAQ3Q5G0"/>
<dbReference type="Proteomes" id="UP001327560">
    <property type="component" value="Chromosome 2"/>
</dbReference>
<dbReference type="PANTHER" id="PTHR33674">
    <property type="entry name" value="METHIONINE-S-OXIDE REDUCTASE"/>
    <property type="match status" value="1"/>
</dbReference>
<proteinExistence type="predicted"/>
<dbReference type="PANTHER" id="PTHR33674:SF8">
    <property type="entry name" value="OS01G0833400 PROTEIN"/>
    <property type="match status" value="1"/>
</dbReference>
<name>A0AAQ3Q5G0_9LILI</name>
<keyword evidence="3" id="KW-1185">Reference proteome</keyword>
<protein>
    <submittedName>
        <fullName evidence="2">Uncharacterized protein</fullName>
    </submittedName>
</protein>
<dbReference type="Pfam" id="PF24046">
    <property type="entry name" value="At4g08330"/>
    <property type="match status" value="1"/>
</dbReference>
<organism evidence="2 3">
    <name type="scientific">Canna indica</name>
    <name type="common">Indian-shot</name>
    <dbReference type="NCBI Taxonomy" id="4628"/>
    <lineage>
        <taxon>Eukaryota</taxon>
        <taxon>Viridiplantae</taxon>
        <taxon>Streptophyta</taxon>
        <taxon>Embryophyta</taxon>
        <taxon>Tracheophyta</taxon>
        <taxon>Spermatophyta</taxon>
        <taxon>Magnoliopsida</taxon>
        <taxon>Liliopsida</taxon>
        <taxon>Zingiberales</taxon>
        <taxon>Cannaceae</taxon>
        <taxon>Canna</taxon>
    </lineage>
</organism>
<feature type="region of interest" description="Disordered" evidence="1">
    <location>
        <begin position="108"/>
        <end position="127"/>
    </location>
</feature>
<evidence type="ECO:0000256" key="1">
    <source>
        <dbReference type="SAM" id="MobiDB-lite"/>
    </source>
</evidence>
<gene>
    <name evidence="2" type="ORF">Cni_G05376</name>
</gene>
<evidence type="ECO:0000313" key="2">
    <source>
        <dbReference type="EMBL" id="WOK96669.1"/>
    </source>
</evidence>
<feature type="compositionally biased region" description="Low complexity" evidence="1">
    <location>
        <begin position="110"/>
        <end position="121"/>
    </location>
</feature>
<dbReference type="InterPro" id="IPR045282">
    <property type="entry name" value="At4g08330-like"/>
</dbReference>
<evidence type="ECO:0000313" key="3">
    <source>
        <dbReference type="Proteomes" id="UP001327560"/>
    </source>
</evidence>
<sequence>MVLHNNGDARLISSSSRRDVFYCCGRCGYELNLSSSNRNTANIGAEYGKAIKKGIVSFVAIDESRFTQADDLRCLPYFRSRHSWGLRRRRTRLLCRRCGCLIGVATYGESSSASSPSDGSSETNYPDTSSFRKYKIKIGALQPATDESASCSALLPILDSGLGLREHKETYAHGVGNTFLRS</sequence>
<reference evidence="2 3" key="1">
    <citation type="submission" date="2023-10" db="EMBL/GenBank/DDBJ databases">
        <title>Chromosome-scale genome assembly provides insights into flower coloration mechanisms of Canna indica.</title>
        <authorList>
            <person name="Li C."/>
        </authorList>
    </citation>
    <scope>NUCLEOTIDE SEQUENCE [LARGE SCALE GENOMIC DNA]</scope>
    <source>
        <tissue evidence="2">Flower</tissue>
    </source>
</reference>
<accession>A0AAQ3Q5G0</accession>
<dbReference type="EMBL" id="CP136891">
    <property type="protein sequence ID" value="WOK96669.1"/>
    <property type="molecule type" value="Genomic_DNA"/>
</dbReference>